<evidence type="ECO:0000313" key="1">
    <source>
        <dbReference type="EMBL" id="KAK4389598.1"/>
    </source>
</evidence>
<sequence length="288" mass="32821">MWSLKEEMAHRFRMPHNRDVCVATYNQTYYLHDPDGIKLITGLSVAYFNKELEHPVHPMANPILNRTKMTKIVSRIKRSHSSVGLLNKWSCSPDATRKRTTIPRAAHEHIAYADFQKMMEDQQVLAPPSEQYPPSSSKAFVGMTKHQLWMSAVSGRNKATPLPAGIKFDATFGPLLPSPKRYRRLVGRLLYLGFSRPDISFAVQQVSQFIQHHREAHWDAALHLVLYLKGTSTLDFFFPSSSSFQLSAFSDSDWASCIDTRRSVTGFYIFMGGSLISWKTKKHATVSR</sequence>
<dbReference type="AlphaFoldDB" id="A0AAE2BLB3"/>
<organism evidence="1 2">
    <name type="scientific">Sesamum angolense</name>
    <dbReference type="NCBI Taxonomy" id="2727404"/>
    <lineage>
        <taxon>Eukaryota</taxon>
        <taxon>Viridiplantae</taxon>
        <taxon>Streptophyta</taxon>
        <taxon>Embryophyta</taxon>
        <taxon>Tracheophyta</taxon>
        <taxon>Spermatophyta</taxon>
        <taxon>Magnoliopsida</taxon>
        <taxon>eudicotyledons</taxon>
        <taxon>Gunneridae</taxon>
        <taxon>Pentapetalae</taxon>
        <taxon>asterids</taxon>
        <taxon>lamiids</taxon>
        <taxon>Lamiales</taxon>
        <taxon>Pedaliaceae</taxon>
        <taxon>Sesamum</taxon>
    </lineage>
</organism>
<reference evidence="1" key="2">
    <citation type="journal article" date="2024" name="Plant">
        <title>Genomic evolution and insights into agronomic trait innovations of Sesamum species.</title>
        <authorList>
            <person name="Miao H."/>
            <person name="Wang L."/>
            <person name="Qu L."/>
            <person name="Liu H."/>
            <person name="Sun Y."/>
            <person name="Le M."/>
            <person name="Wang Q."/>
            <person name="Wei S."/>
            <person name="Zheng Y."/>
            <person name="Lin W."/>
            <person name="Duan Y."/>
            <person name="Cao H."/>
            <person name="Xiong S."/>
            <person name="Wang X."/>
            <person name="Wei L."/>
            <person name="Li C."/>
            <person name="Ma Q."/>
            <person name="Ju M."/>
            <person name="Zhao R."/>
            <person name="Li G."/>
            <person name="Mu C."/>
            <person name="Tian Q."/>
            <person name="Mei H."/>
            <person name="Zhang T."/>
            <person name="Gao T."/>
            <person name="Zhang H."/>
        </authorList>
    </citation>
    <scope>NUCLEOTIDE SEQUENCE</scope>
    <source>
        <strain evidence="1">K16</strain>
    </source>
</reference>
<accession>A0AAE2BLB3</accession>
<protein>
    <submittedName>
        <fullName evidence="1">Retrovirus-related Pol polyprotein from transposon RE2</fullName>
    </submittedName>
</protein>
<keyword evidence="2" id="KW-1185">Reference proteome</keyword>
<comment type="caution">
    <text evidence="1">The sequence shown here is derived from an EMBL/GenBank/DDBJ whole genome shotgun (WGS) entry which is preliminary data.</text>
</comment>
<evidence type="ECO:0000313" key="2">
    <source>
        <dbReference type="Proteomes" id="UP001289374"/>
    </source>
</evidence>
<name>A0AAE2BLB3_9LAMI</name>
<reference evidence="1" key="1">
    <citation type="submission" date="2020-06" db="EMBL/GenBank/DDBJ databases">
        <authorList>
            <person name="Li T."/>
            <person name="Hu X."/>
            <person name="Zhang T."/>
            <person name="Song X."/>
            <person name="Zhang H."/>
            <person name="Dai N."/>
            <person name="Sheng W."/>
            <person name="Hou X."/>
            <person name="Wei L."/>
        </authorList>
    </citation>
    <scope>NUCLEOTIDE SEQUENCE</scope>
    <source>
        <strain evidence="1">K16</strain>
        <tissue evidence="1">Leaf</tissue>
    </source>
</reference>
<dbReference type="EMBL" id="JACGWL010000013">
    <property type="protein sequence ID" value="KAK4389598.1"/>
    <property type="molecule type" value="Genomic_DNA"/>
</dbReference>
<gene>
    <name evidence="1" type="ORF">Sango_2296800</name>
</gene>
<dbReference type="PANTHER" id="PTHR11439:SF465">
    <property type="entry name" value="REVERSE TRANSCRIPTASE TY1_COPIA-TYPE DOMAIN-CONTAINING PROTEIN"/>
    <property type="match status" value="1"/>
</dbReference>
<dbReference type="Proteomes" id="UP001289374">
    <property type="component" value="Unassembled WGS sequence"/>
</dbReference>
<proteinExistence type="predicted"/>
<dbReference type="PANTHER" id="PTHR11439">
    <property type="entry name" value="GAG-POL-RELATED RETROTRANSPOSON"/>
    <property type="match status" value="1"/>
</dbReference>
<dbReference type="CDD" id="cd09272">
    <property type="entry name" value="RNase_HI_RT_Ty1"/>
    <property type="match status" value="1"/>
</dbReference>